<proteinExistence type="predicted"/>
<organism evidence="1 2">
    <name type="scientific">Eretmocerus hayati</name>
    <dbReference type="NCBI Taxonomy" id="131215"/>
    <lineage>
        <taxon>Eukaryota</taxon>
        <taxon>Metazoa</taxon>
        <taxon>Ecdysozoa</taxon>
        <taxon>Arthropoda</taxon>
        <taxon>Hexapoda</taxon>
        <taxon>Insecta</taxon>
        <taxon>Pterygota</taxon>
        <taxon>Neoptera</taxon>
        <taxon>Endopterygota</taxon>
        <taxon>Hymenoptera</taxon>
        <taxon>Apocrita</taxon>
        <taxon>Proctotrupomorpha</taxon>
        <taxon>Chalcidoidea</taxon>
        <taxon>Aphelinidae</taxon>
        <taxon>Aphelininae</taxon>
        <taxon>Eretmocerus</taxon>
    </lineage>
</organism>
<protein>
    <submittedName>
        <fullName evidence="1">Uncharacterized protein</fullName>
    </submittedName>
</protein>
<dbReference type="EMBL" id="CM056741">
    <property type="protein sequence ID" value="KAJ8683196.1"/>
    <property type="molecule type" value="Genomic_DNA"/>
</dbReference>
<keyword evidence="2" id="KW-1185">Reference proteome</keyword>
<sequence length="321" mass="36172">MILRNLNILMQKKLVLSPPTYQLHLRNKYIIKPGRIIKLKFNRHKLCLNETLEMIKSSGGTCYGYVCDLCNREDVYKKAAVVSKEVGRVSILVNNAGIATAMKFLETPDEMLLRTMNVNIISHFWTVKAFLPAMIEANKGHIVTIASLAGHFGSPKLVDYSASKYAAVGFDEALRMELDRFGHDVKTTVVCPYFIRSTGMFDDVLARVFETGDLFIPTLVPDQVAERVVTAMRCNDRVAIIPGYLRMLIGCKWIFPWKCVTMVLDALVHDVSPDVSRTSSEQQAKPTAYTKLEEFTKDPIANGNGIHQQLTRRVSNSERKP</sequence>
<evidence type="ECO:0000313" key="1">
    <source>
        <dbReference type="EMBL" id="KAJ8683196.1"/>
    </source>
</evidence>
<evidence type="ECO:0000313" key="2">
    <source>
        <dbReference type="Proteomes" id="UP001239111"/>
    </source>
</evidence>
<gene>
    <name evidence="1" type="ORF">QAD02_018988</name>
</gene>
<dbReference type="Proteomes" id="UP001239111">
    <property type="component" value="Chromosome 1"/>
</dbReference>
<name>A0ACC2PIC6_9HYME</name>
<accession>A0ACC2PIC6</accession>
<comment type="caution">
    <text evidence="1">The sequence shown here is derived from an EMBL/GenBank/DDBJ whole genome shotgun (WGS) entry which is preliminary data.</text>
</comment>
<reference evidence="1" key="1">
    <citation type="submission" date="2023-04" db="EMBL/GenBank/DDBJ databases">
        <title>A chromosome-level genome assembly of the parasitoid wasp Eretmocerus hayati.</title>
        <authorList>
            <person name="Zhong Y."/>
            <person name="Liu S."/>
            <person name="Liu Y."/>
        </authorList>
    </citation>
    <scope>NUCLEOTIDE SEQUENCE</scope>
    <source>
        <strain evidence="1">ZJU_SS_LIU_2023</strain>
    </source>
</reference>